<reference evidence="8 9" key="2">
    <citation type="submission" date="2020-06" db="EMBL/GenBank/DDBJ databases">
        <title>Antribacter stalactiti gen. nov., sp. nov., a new member of the family Nacardiaceae isolated from a cave.</title>
        <authorList>
            <person name="Kim I.S."/>
        </authorList>
    </citation>
    <scope>NUCLEOTIDE SEQUENCE [LARGE SCALE GENOMIC DNA]</scope>
    <source>
        <strain evidence="8 9">YC2-7</strain>
    </source>
</reference>
<keyword evidence="9" id="KW-1185">Reference proteome</keyword>
<comment type="caution">
    <text evidence="8">The sequence shown here is derived from an EMBL/GenBank/DDBJ whole genome shotgun (WGS) entry which is preliminary data.</text>
</comment>
<evidence type="ECO:0000313" key="8">
    <source>
        <dbReference type="EMBL" id="NMN99316.1"/>
    </source>
</evidence>
<feature type="compositionally biased region" description="Low complexity" evidence="7">
    <location>
        <begin position="13"/>
        <end position="22"/>
    </location>
</feature>
<keyword evidence="6" id="KW-1003">Cell membrane</keyword>
<comment type="similarity">
    <text evidence="2 6">Belongs to the 4-toluene sulfonate uptake permease (TSUP) (TC 2.A.102) family.</text>
</comment>
<accession>A0A848KN55</accession>
<keyword evidence="5 6" id="KW-0472">Membrane</keyword>
<comment type="subcellular location">
    <subcellularLocation>
        <location evidence="6">Cell membrane</location>
        <topology evidence="6">Multi-pass membrane protein</topology>
    </subcellularLocation>
    <subcellularLocation>
        <location evidence="1">Membrane</location>
        <topology evidence="1">Multi-pass membrane protein</topology>
    </subcellularLocation>
</comment>
<feature type="transmembrane region" description="Helical" evidence="6">
    <location>
        <begin position="247"/>
        <end position="267"/>
    </location>
</feature>
<dbReference type="Pfam" id="PF01925">
    <property type="entry name" value="TauE"/>
    <property type="match status" value="1"/>
</dbReference>
<proteinExistence type="inferred from homology"/>
<feature type="transmembrane region" description="Helical" evidence="6">
    <location>
        <begin position="279"/>
        <end position="298"/>
    </location>
</feature>
<evidence type="ECO:0000256" key="2">
    <source>
        <dbReference type="ARBA" id="ARBA00009142"/>
    </source>
</evidence>
<evidence type="ECO:0000256" key="5">
    <source>
        <dbReference type="ARBA" id="ARBA00023136"/>
    </source>
</evidence>
<name>A0A848KN55_9NOCA</name>
<evidence type="ECO:0000313" key="9">
    <source>
        <dbReference type="Proteomes" id="UP000535543"/>
    </source>
</evidence>
<dbReference type="InterPro" id="IPR002781">
    <property type="entry name" value="TM_pro_TauE-like"/>
</dbReference>
<protein>
    <recommendedName>
        <fullName evidence="6">Probable membrane transporter protein</fullName>
    </recommendedName>
</protein>
<feature type="transmembrane region" description="Helical" evidence="6">
    <location>
        <begin position="187"/>
        <end position="213"/>
    </location>
</feature>
<dbReference type="EMBL" id="VCQU01000016">
    <property type="protein sequence ID" value="NMN99316.1"/>
    <property type="molecule type" value="Genomic_DNA"/>
</dbReference>
<feature type="transmembrane region" description="Helical" evidence="6">
    <location>
        <begin position="114"/>
        <end position="133"/>
    </location>
</feature>
<evidence type="ECO:0000256" key="7">
    <source>
        <dbReference type="SAM" id="MobiDB-lite"/>
    </source>
</evidence>
<gene>
    <name evidence="8" type="ORF">FGL95_30290</name>
</gene>
<feature type="transmembrane region" description="Helical" evidence="6">
    <location>
        <begin position="45"/>
        <end position="78"/>
    </location>
</feature>
<dbReference type="InterPro" id="IPR051598">
    <property type="entry name" value="TSUP/Inactive_protease-like"/>
</dbReference>
<evidence type="ECO:0000256" key="4">
    <source>
        <dbReference type="ARBA" id="ARBA00022989"/>
    </source>
</evidence>
<feature type="region of interest" description="Disordered" evidence="7">
    <location>
        <begin position="1"/>
        <end position="22"/>
    </location>
</feature>
<evidence type="ECO:0000256" key="3">
    <source>
        <dbReference type="ARBA" id="ARBA00022692"/>
    </source>
</evidence>
<evidence type="ECO:0000256" key="1">
    <source>
        <dbReference type="ARBA" id="ARBA00004141"/>
    </source>
</evidence>
<feature type="transmembrane region" description="Helical" evidence="6">
    <location>
        <begin position="219"/>
        <end position="240"/>
    </location>
</feature>
<reference evidence="8 9" key="1">
    <citation type="submission" date="2019-05" db="EMBL/GenBank/DDBJ databases">
        <authorList>
            <person name="Lee S.D."/>
        </authorList>
    </citation>
    <scope>NUCLEOTIDE SEQUENCE [LARGE SCALE GENOMIC DNA]</scope>
    <source>
        <strain evidence="8 9">YC2-7</strain>
    </source>
</reference>
<dbReference type="PANTHER" id="PTHR43701">
    <property type="entry name" value="MEMBRANE TRANSPORTER PROTEIN MJ0441-RELATED"/>
    <property type="match status" value="1"/>
</dbReference>
<sequence length="299" mass="30140">MHSKTSRARRRSNFAPPSRPSAAALRAIDPSAFDSGASGASAVTLALAAIVGIAIGILLGLLGGGGSILAVPALVYALDLPLSEAIPTSLLVIGIASATGVIPKIRAHDIEWRMAAIFAATGIAGTVVGTVLGKHLPDNVVLLGFAAVMVAAGIRMLTGSDDVGTACSTDGSGINWRRCAPRSIPTGFGVGVLTGLFGVGGGFLIVPALVLMLGIEMSIAIGTSLVVIVVNSAAGLAAQFDGLGSNWALTTVFAGAAIIGSVFAARFSTRIDDAKLRKWFAYLVFAVAALVAVDTIVLH</sequence>
<feature type="compositionally biased region" description="Basic residues" evidence="7">
    <location>
        <begin position="1"/>
        <end position="12"/>
    </location>
</feature>
<keyword evidence="3 6" id="KW-0812">Transmembrane</keyword>
<dbReference type="Proteomes" id="UP000535543">
    <property type="component" value="Unassembled WGS sequence"/>
</dbReference>
<dbReference type="GO" id="GO:0005886">
    <property type="term" value="C:plasma membrane"/>
    <property type="evidence" value="ECO:0007669"/>
    <property type="project" value="UniProtKB-SubCell"/>
</dbReference>
<evidence type="ECO:0000256" key="6">
    <source>
        <dbReference type="RuleBase" id="RU363041"/>
    </source>
</evidence>
<dbReference type="AlphaFoldDB" id="A0A848KN55"/>
<feature type="transmembrane region" description="Helical" evidence="6">
    <location>
        <begin position="84"/>
        <end position="102"/>
    </location>
</feature>
<organism evidence="8 9">
    <name type="scientific">Antrihabitans stalactiti</name>
    <dbReference type="NCBI Taxonomy" id="2584121"/>
    <lineage>
        <taxon>Bacteria</taxon>
        <taxon>Bacillati</taxon>
        <taxon>Actinomycetota</taxon>
        <taxon>Actinomycetes</taxon>
        <taxon>Mycobacteriales</taxon>
        <taxon>Nocardiaceae</taxon>
        <taxon>Antrihabitans</taxon>
    </lineage>
</organism>
<dbReference type="PANTHER" id="PTHR43701:SF2">
    <property type="entry name" value="MEMBRANE TRANSPORTER PROTEIN YJNA-RELATED"/>
    <property type="match status" value="1"/>
</dbReference>
<keyword evidence="4 6" id="KW-1133">Transmembrane helix</keyword>